<keyword evidence="2" id="KW-1185">Reference proteome</keyword>
<dbReference type="RefSeq" id="WP_345714998.1">
    <property type="nucleotide sequence ID" value="NZ_BAABFP010000002.1"/>
</dbReference>
<accession>A0ABW1JG56</accession>
<reference evidence="2" key="1">
    <citation type="journal article" date="2019" name="Int. J. Syst. Evol. Microbiol.">
        <title>The Global Catalogue of Microorganisms (GCM) 10K type strain sequencing project: providing services to taxonomists for standard genome sequencing and annotation.</title>
        <authorList>
            <consortium name="The Broad Institute Genomics Platform"/>
            <consortium name="The Broad Institute Genome Sequencing Center for Infectious Disease"/>
            <person name="Wu L."/>
            <person name="Ma J."/>
        </authorList>
    </citation>
    <scope>NUCLEOTIDE SEQUENCE [LARGE SCALE GENOMIC DNA]</scope>
    <source>
        <strain evidence="2">KACC 14249</strain>
    </source>
</reference>
<name>A0ABW1JG56_9ACTN</name>
<dbReference type="Proteomes" id="UP001596189">
    <property type="component" value="Unassembled WGS sequence"/>
</dbReference>
<protein>
    <submittedName>
        <fullName evidence="1">Uncharacterized protein</fullName>
    </submittedName>
</protein>
<gene>
    <name evidence="1" type="ORF">ACFQDO_14320</name>
</gene>
<organism evidence="1 2">
    <name type="scientific">Angustibacter luteus</name>
    <dbReference type="NCBI Taxonomy" id="658456"/>
    <lineage>
        <taxon>Bacteria</taxon>
        <taxon>Bacillati</taxon>
        <taxon>Actinomycetota</taxon>
        <taxon>Actinomycetes</taxon>
        <taxon>Kineosporiales</taxon>
        <taxon>Kineosporiaceae</taxon>
    </lineage>
</organism>
<dbReference type="EMBL" id="JBHSRD010000004">
    <property type="protein sequence ID" value="MFC6008309.1"/>
    <property type="molecule type" value="Genomic_DNA"/>
</dbReference>
<proteinExistence type="predicted"/>
<sequence length="78" mass="8128">MRVVENINILLEVDQTCSALSRPHASPRSGVVSADISAQYQGTGLPFGGFDGLTVDAPATVKVRMDGPSGTTTWSPPV</sequence>
<evidence type="ECO:0000313" key="2">
    <source>
        <dbReference type="Proteomes" id="UP001596189"/>
    </source>
</evidence>
<evidence type="ECO:0000313" key="1">
    <source>
        <dbReference type="EMBL" id="MFC6008309.1"/>
    </source>
</evidence>
<comment type="caution">
    <text evidence="1">The sequence shown here is derived from an EMBL/GenBank/DDBJ whole genome shotgun (WGS) entry which is preliminary data.</text>
</comment>